<dbReference type="PANTHER" id="PTHR45774">
    <property type="entry name" value="BTB/POZ DOMAIN-CONTAINING"/>
    <property type="match status" value="1"/>
</dbReference>
<dbReference type="PROSITE" id="PS50950">
    <property type="entry name" value="ZF_THAP"/>
    <property type="match status" value="1"/>
</dbReference>
<reference evidence="8" key="1">
    <citation type="journal article" date="2020" name="Cell">
        <title>Large-Scale Comparative Analyses of Tick Genomes Elucidate Their Genetic Diversity and Vector Capacities.</title>
        <authorList>
            <consortium name="Tick Genome and Microbiome Consortium (TIGMIC)"/>
            <person name="Jia N."/>
            <person name="Wang J."/>
            <person name="Shi W."/>
            <person name="Du L."/>
            <person name="Sun Y."/>
            <person name="Zhan W."/>
            <person name="Jiang J.F."/>
            <person name="Wang Q."/>
            <person name="Zhang B."/>
            <person name="Ji P."/>
            <person name="Bell-Sakyi L."/>
            <person name="Cui X.M."/>
            <person name="Yuan T.T."/>
            <person name="Jiang B.G."/>
            <person name="Yang W.F."/>
            <person name="Lam T.T."/>
            <person name="Chang Q.C."/>
            <person name="Ding S.J."/>
            <person name="Wang X.J."/>
            <person name="Zhu J.G."/>
            <person name="Ruan X.D."/>
            <person name="Zhao L."/>
            <person name="Wei J.T."/>
            <person name="Ye R.Z."/>
            <person name="Que T.C."/>
            <person name="Du C.H."/>
            <person name="Zhou Y.H."/>
            <person name="Cheng J.X."/>
            <person name="Dai P.F."/>
            <person name="Guo W.B."/>
            <person name="Han X.H."/>
            <person name="Huang E.J."/>
            <person name="Li L.F."/>
            <person name="Wei W."/>
            <person name="Gao Y.C."/>
            <person name="Liu J.Z."/>
            <person name="Shao H.Z."/>
            <person name="Wang X."/>
            <person name="Wang C.C."/>
            <person name="Yang T.C."/>
            <person name="Huo Q.B."/>
            <person name="Li W."/>
            <person name="Chen H.Y."/>
            <person name="Chen S.E."/>
            <person name="Zhou L.G."/>
            <person name="Ni X.B."/>
            <person name="Tian J.H."/>
            <person name="Sheng Y."/>
            <person name="Liu T."/>
            <person name="Pan Y.S."/>
            <person name="Xia L.Y."/>
            <person name="Li J."/>
            <person name="Zhao F."/>
            <person name="Cao W.C."/>
        </authorList>
    </citation>
    <scope>NUCLEOTIDE SEQUENCE</scope>
    <source>
        <strain evidence="8">Rmic-2018</strain>
    </source>
</reference>
<feature type="region of interest" description="Disordered" evidence="6">
    <location>
        <begin position="107"/>
        <end position="161"/>
    </location>
</feature>
<accession>A0A9J6EU82</accession>
<evidence type="ECO:0000256" key="2">
    <source>
        <dbReference type="ARBA" id="ARBA00022771"/>
    </source>
</evidence>
<proteinExistence type="predicted"/>
<dbReference type="AlphaFoldDB" id="A0A9J6EU82"/>
<comment type="caution">
    <text evidence="8">The sequence shown here is derived from an EMBL/GenBank/DDBJ whole genome shotgun (WGS) entry which is preliminary data.</text>
</comment>
<name>A0A9J6EU82_RHIMP</name>
<dbReference type="Pfam" id="PF05485">
    <property type="entry name" value="THAP"/>
    <property type="match status" value="1"/>
</dbReference>
<evidence type="ECO:0000256" key="5">
    <source>
        <dbReference type="PROSITE-ProRule" id="PRU00309"/>
    </source>
</evidence>
<evidence type="ECO:0000256" key="3">
    <source>
        <dbReference type="ARBA" id="ARBA00022833"/>
    </source>
</evidence>
<dbReference type="GO" id="GO:0005829">
    <property type="term" value="C:cytosol"/>
    <property type="evidence" value="ECO:0007669"/>
    <property type="project" value="TreeGrafter"/>
</dbReference>
<feature type="domain" description="THAP-type" evidence="7">
    <location>
        <begin position="2"/>
        <end position="100"/>
    </location>
</feature>
<dbReference type="VEuPathDB" id="VectorBase:LOC119179220"/>
<keyword evidence="1" id="KW-0479">Metal-binding</keyword>
<evidence type="ECO:0000313" key="9">
    <source>
        <dbReference type="Proteomes" id="UP000821866"/>
    </source>
</evidence>
<dbReference type="GO" id="GO:0003677">
    <property type="term" value="F:DNA binding"/>
    <property type="evidence" value="ECO:0007669"/>
    <property type="project" value="UniProtKB-UniRule"/>
</dbReference>
<dbReference type="SMART" id="SM00692">
    <property type="entry name" value="DM3"/>
    <property type="match status" value="1"/>
</dbReference>
<dbReference type="PANTHER" id="PTHR45774:SF4">
    <property type="entry name" value="AXUNDEAD, ISOFORM F"/>
    <property type="match status" value="1"/>
</dbReference>
<dbReference type="EMBL" id="JABSTU010000002">
    <property type="protein sequence ID" value="KAH8037767.1"/>
    <property type="molecule type" value="Genomic_DNA"/>
</dbReference>
<evidence type="ECO:0000256" key="1">
    <source>
        <dbReference type="ARBA" id="ARBA00022723"/>
    </source>
</evidence>
<evidence type="ECO:0000256" key="4">
    <source>
        <dbReference type="ARBA" id="ARBA00023125"/>
    </source>
</evidence>
<dbReference type="GO" id="GO:0022008">
    <property type="term" value="P:neurogenesis"/>
    <property type="evidence" value="ECO:0007669"/>
    <property type="project" value="TreeGrafter"/>
</dbReference>
<keyword evidence="2 5" id="KW-0863">Zinc-finger</keyword>
<evidence type="ECO:0000313" key="8">
    <source>
        <dbReference type="EMBL" id="KAH8037767.1"/>
    </source>
</evidence>
<keyword evidence="9" id="KW-1185">Reference proteome</keyword>
<sequence length="432" mass="47877">MAPRRQNHCYAPGCQTGYVHVKGAPKPSLFFVPTDERLRRLWENNLHRADKPLEDTSAVCELHFEPRYVIRDYVHTIGGKEVRIPRGRPMLSSDAVPTILPNLPSYLAKKAVKERPPRKRKSESHASPVKRRLSTSGNSTVLHTNAVNTPDPDAAASRPEDEQLAIDVEVSSSENPQEDRKSMSLFSCLECLTTALQVSITYGTYPHTSGTYPAVVLVTVWREVFDDVRDEIVITARKYGLKVSNVLQATRTRVAAAKYVVPELVEKCLAYVNSFTQMDKVSPVLDHALTKGEEGLLDGVSTLIRRETLGVISSSKFPFSTELTVRFILAHAINVPGVSVVNTVYDWAQPESRSGVTANGQGTDVRAIMLPLFPELRFLALTSDEFIRGPIQWQILTDSEALAILGNIVFEGSILMPKGICQILEARENASK</sequence>
<organism evidence="8 9">
    <name type="scientific">Rhipicephalus microplus</name>
    <name type="common">Cattle tick</name>
    <name type="synonym">Boophilus microplus</name>
    <dbReference type="NCBI Taxonomy" id="6941"/>
    <lineage>
        <taxon>Eukaryota</taxon>
        <taxon>Metazoa</taxon>
        <taxon>Ecdysozoa</taxon>
        <taxon>Arthropoda</taxon>
        <taxon>Chelicerata</taxon>
        <taxon>Arachnida</taxon>
        <taxon>Acari</taxon>
        <taxon>Parasitiformes</taxon>
        <taxon>Ixodida</taxon>
        <taxon>Ixodoidea</taxon>
        <taxon>Ixodidae</taxon>
        <taxon>Rhipicephalinae</taxon>
        <taxon>Rhipicephalus</taxon>
        <taxon>Boophilus</taxon>
    </lineage>
</organism>
<dbReference type="SMART" id="SM00980">
    <property type="entry name" value="THAP"/>
    <property type="match status" value="1"/>
</dbReference>
<evidence type="ECO:0000259" key="7">
    <source>
        <dbReference type="PROSITE" id="PS50950"/>
    </source>
</evidence>
<feature type="compositionally biased region" description="Polar residues" evidence="6">
    <location>
        <begin position="134"/>
        <end position="148"/>
    </location>
</feature>
<feature type="compositionally biased region" description="Basic residues" evidence="6">
    <location>
        <begin position="110"/>
        <end position="133"/>
    </location>
</feature>
<dbReference type="Proteomes" id="UP000821866">
    <property type="component" value="Chromosome 10"/>
</dbReference>
<dbReference type="GO" id="GO:0008270">
    <property type="term" value="F:zinc ion binding"/>
    <property type="evidence" value="ECO:0007669"/>
    <property type="project" value="UniProtKB-KW"/>
</dbReference>
<dbReference type="SUPFAM" id="SSF57716">
    <property type="entry name" value="Glucocorticoid receptor-like (DNA-binding domain)"/>
    <property type="match status" value="1"/>
</dbReference>
<dbReference type="InterPro" id="IPR038441">
    <property type="entry name" value="THAP_Znf_sf"/>
</dbReference>
<keyword evidence="3" id="KW-0862">Zinc</keyword>
<protein>
    <recommendedName>
        <fullName evidence="7">THAP-type domain-containing protein</fullName>
    </recommendedName>
</protein>
<dbReference type="Gene3D" id="6.20.210.20">
    <property type="entry name" value="THAP domain"/>
    <property type="match status" value="1"/>
</dbReference>
<reference evidence="8" key="2">
    <citation type="submission" date="2021-09" db="EMBL/GenBank/DDBJ databases">
        <authorList>
            <person name="Jia N."/>
            <person name="Wang J."/>
            <person name="Shi W."/>
            <person name="Du L."/>
            <person name="Sun Y."/>
            <person name="Zhan W."/>
            <person name="Jiang J."/>
            <person name="Wang Q."/>
            <person name="Zhang B."/>
            <person name="Ji P."/>
            <person name="Sakyi L.B."/>
            <person name="Cui X."/>
            <person name="Yuan T."/>
            <person name="Jiang B."/>
            <person name="Yang W."/>
            <person name="Lam T.T.-Y."/>
            <person name="Chang Q."/>
            <person name="Ding S."/>
            <person name="Wang X."/>
            <person name="Zhu J."/>
            <person name="Ruan X."/>
            <person name="Zhao L."/>
            <person name="Wei J."/>
            <person name="Que T."/>
            <person name="Du C."/>
            <person name="Cheng J."/>
            <person name="Dai P."/>
            <person name="Han X."/>
            <person name="Huang E."/>
            <person name="Gao Y."/>
            <person name="Liu J."/>
            <person name="Shao H."/>
            <person name="Ye R."/>
            <person name="Li L."/>
            <person name="Wei W."/>
            <person name="Wang X."/>
            <person name="Wang C."/>
            <person name="Huo Q."/>
            <person name="Li W."/>
            <person name="Guo W."/>
            <person name="Chen H."/>
            <person name="Chen S."/>
            <person name="Zhou L."/>
            <person name="Zhou L."/>
            <person name="Ni X."/>
            <person name="Tian J."/>
            <person name="Zhou Y."/>
            <person name="Sheng Y."/>
            <person name="Liu T."/>
            <person name="Pan Y."/>
            <person name="Xia L."/>
            <person name="Li J."/>
            <person name="Zhao F."/>
            <person name="Cao W."/>
        </authorList>
    </citation>
    <scope>NUCLEOTIDE SEQUENCE</scope>
    <source>
        <strain evidence="8">Rmic-2018</strain>
        <tissue evidence="8">Larvae</tissue>
    </source>
</reference>
<keyword evidence="4 5" id="KW-0238">DNA-binding</keyword>
<dbReference type="InterPro" id="IPR006612">
    <property type="entry name" value="THAP_Znf"/>
</dbReference>
<gene>
    <name evidence="8" type="ORF">HPB51_017267</name>
</gene>
<evidence type="ECO:0000256" key="6">
    <source>
        <dbReference type="SAM" id="MobiDB-lite"/>
    </source>
</evidence>